<keyword evidence="2" id="KW-0238">DNA-binding</keyword>
<reference evidence="7" key="1">
    <citation type="journal article" date="2021" name="Nat. Commun.">
        <title>Genetic determinants of endophytism in the Arabidopsis root mycobiome.</title>
        <authorList>
            <person name="Mesny F."/>
            <person name="Miyauchi S."/>
            <person name="Thiergart T."/>
            <person name="Pickel B."/>
            <person name="Atanasova L."/>
            <person name="Karlsson M."/>
            <person name="Huettel B."/>
            <person name="Barry K.W."/>
            <person name="Haridas S."/>
            <person name="Chen C."/>
            <person name="Bauer D."/>
            <person name="Andreopoulos W."/>
            <person name="Pangilinan J."/>
            <person name="LaButti K."/>
            <person name="Riley R."/>
            <person name="Lipzen A."/>
            <person name="Clum A."/>
            <person name="Drula E."/>
            <person name="Henrissat B."/>
            <person name="Kohler A."/>
            <person name="Grigoriev I.V."/>
            <person name="Martin F.M."/>
            <person name="Hacquard S."/>
        </authorList>
    </citation>
    <scope>NUCLEOTIDE SEQUENCE</scope>
    <source>
        <strain evidence="7">MPI-CAGE-CH-0230</strain>
    </source>
</reference>
<evidence type="ECO:0000256" key="3">
    <source>
        <dbReference type="ARBA" id="ARBA00023163"/>
    </source>
</evidence>
<dbReference type="PRINTS" id="PR00043">
    <property type="entry name" value="LEUZIPPRJUN"/>
</dbReference>
<feature type="coiled-coil region" evidence="4">
    <location>
        <begin position="135"/>
        <end position="176"/>
    </location>
</feature>
<dbReference type="EMBL" id="JAGTJQ010000006">
    <property type="protein sequence ID" value="KAH7029653.1"/>
    <property type="molecule type" value="Genomic_DNA"/>
</dbReference>
<dbReference type="InterPro" id="IPR004827">
    <property type="entry name" value="bZIP"/>
</dbReference>
<keyword evidence="4" id="KW-0175">Coiled coil</keyword>
<dbReference type="OrthoDB" id="295274at2759"/>
<dbReference type="InterPro" id="IPR000837">
    <property type="entry name" value="AP-1"/>
</dbReference>
<dbReference type="GeneID" id="70190589"/>
<feature type="domain" description="BZIP" evidence="6">
    <location>
        <begin position="117"/>
        <end position="180"/>
    </location>
</feature>
<proteinExistence type="predicted"/>
<dbReference type="AlphaFoldDB" id="A0A9P8Y771"/>
<evidence type="ECO:0000256" key="5">
    <source>
        <dbReference type="SAM" id="MobiDB-lite"/>
    </source>
</evidence>
<dbReference type="CDD" id="cd14687">
    <property type="entry name" value="bZIP_ATF2"/>
    <property type="match status" value="1"/>
</dbReference>
<comment type="caution">
    <text evidence="7">The sequence shown here is derived from an EMBL/GenBank/DDBJ whole genome shotgun (WGS) entry which is preliminary data.</text>
</comment>
<evidence type="ECO:0000259" key="6">
    <source>
        <dbReference type="PROSITE" id="PS50217"/>
    </source>
</evidence>
<dbReference type="SMART" id="SM00338">
    <property type="entry name" value="BRLZ"/>
    <property type="match status" value="1"/>
</dbReference>
<gene>
    <name evidence="7" type="ORF">B0I36DRAFT_385102</name>
</gene>
<dbReference type="PROSITE" id="PS00036">
    <property type="entry name" value="BZIP_BASIC"/>
    <property type="match status" value="1"/>
</dbReference>
<evidence type="ECO:0000256" key="2">
    <source>
        <dbReference type="ARBA" id="ARBA00023125"/>
    </source>
</evidence>
<dbReference type="Proteomes" id="UP000756346">
    <property type="component" value="Unassembled WGS sequence"/>
</dbReference>
<feature type="compositionally biased region" description="Low complexity" evidence="5">
    <location>
        <begin position="94"/>
        <end position="113"/>
    </location>
</feature>
<dbReference type="PANTHER" id="PTHR23351:SF24">
    <property type="entry name" value="ACTIVATING TRANSCRIPTION FACTOR 3-RELATED"/>
    <property type="match status" value="1"/>
</dbReference>
<evidence type="ECO:0000313" key="8">
    <source>
        <dbReference type="Proteomes" id="UP000756346"/>
    </source>
</evidence>
<evidence type="ECO:0000256" key="1">
    <source>
        <dbReference type="ARBA" id="ARBA00023015"/>
    </source>
</evidence>
<sequence>MNSQTPLRDLSSADLVTMGSPVNDLDFVSQQKELWQEFDACGSFPWGWPRVNGGKGEGLDEDLTMVDIDEQTMRITEDFAIIQSPTLTLNSNRGSFASSSTTTGCTTNDADTGSATEMKPRTQRERNRIAAEKCRKKSKVKAEVLKEQCRELSERNRHLLEQARSLQSEVLDLKNELLNQGNCSCELMSGYVLPKFLATVPTSPPSLLASLD</sequence>
<evidence type="ECO:0000313" key="7">
    <source>
        <dbReference type="EMBL" id="KAH7029653.1"/>
    </source>
</evidence>
<dbReference type="GO" id="GO:0005634">
    <property type="term" value="C:nucleus"/>
    <property type="evidence" value="ECO:0007669"/>
    <property type="project" value="TreeGrafter"/>
</dbReference>
<dbReference type="RefSeq" id="XP_046011941.1">
    <property type="nucleotide sequence ID" value="XM_046161043.1"/>
</dbReference>
<dbReference type="PROSITE" id="PS50217">
    <property type="entry name" value="BZIP"/>
    <property type="match status" value="1"/>
</dbReference>
<dbReference type="Gene3D" id="1.20.5.170">
    <property type="match status" value="1"/>
</dbReference>
<dbReference type="GO" id="GO:0000981">
    <property type="term" value="F:DNA-binding transcription factor activity, RNA polymerase II-specific"/>
    <property type="evidence" value="ECO:0007669"/>
    <property type="project" value="TreeGrafter"/>
</dbReference>
<accession>A0A9P8Y771</accession>
<dbReference type="Pfam" id="PF07716">
    <property type="entry name" value="bZIP_2"/>
    <property type="match status" value="1"/>
</dbReference>
<dbReference type="PANTHER" id="PTHR23351">
    <property type="entry name" value="FOS TRANSCRIPTION FACTOR-RELATED"/>
    <property type="match status" value="1"/>
</dbReference>
<protein>
    <recommendedName>
        <fullName evidence="6">BZIP domain-containing protein</fullName>
    </recommendedName>
</protein>
<dbReference type="SUPFAM" id="SSF57959">
    <property type="entry name" value="Leucine zipper domain"/>
    <property type="match status" value="1"/>
</dbReference>
<feature type="region of interest" description="Disordered" evidence="5">
    <location>
        <begin position="93"/>
        <end position="126"/>
    </location>
</feature>
<dbReference type="InterPro" id="IPR046347">
    <property type="entry name" value="bZIP_sf"/>
</dbReference>
<dbReference type="InterPro" id="IPR002112">
    <property type="entry name" value="Leuzip_Jun"/>
</dbReference>
<keyword evidence="1" id="KW-0805">Transcription regulation</keyword>
<keyword evidence="3" id="KW-0804">Transcription</keyword>
<name>A0A9P8Y771_9PEZI</name>
<organism evidence="7 8">
    <name type="scientific">Microdochium trichocladiopsis</name>
    <dbReference type="NCBI Taxonomy" id="1682393"/>
    <lineage>
        <taxon>Eukaryota</taxon>
        <taxon>Fungi</taxon>
        <taxon>Dikarya</taxon>
        <taxon>Ascomycota</taxon>
        <taxon>Pezizomycotina</taxon>
        <taxon>Sordariomycetes</taxon>
        <taxon>Xylariomycetidae</taxon>
        <taxon>Xylariales</taxon>
        <taxon>Microdochiaceae</taxon>
        <taxon>Microdochium</taxon>
    </lineage>
</organism>
<evidence type="ECO:0000256" key="4">
    <source>
        <dbReference type="SAM" id="Coils"/>
    </source>
</evidence>
<keyword evidence="8" id="KW-1185">Reference proteome</keyword>
<dbReference type="GO" id="GO:0000978">
    <property type="term" value="F:RNA polymerase II cis-regulatory region sequence-specific DNA binding"/>
    <property type="evidence" value="ECO:0007669"/>
    <property type="project" value="TreeGrafter"/>
</dbReference>